<organism evidence="2 3">
    <name type="scientific">Corynebacterium xerosis</name>
    <dbReference type="NCBI Taxonomy" id="1725"/>
    <lineage>
        <taxon>Bacteria</taxon>
        <taxon>Bacillati</taxon>
        <taxon>Actinomycetota</taxon>
        <taxon>Actinomycetes</taxon>
        <taxon>Mycobacteriales</taxon>
        <taxon>Corynebacteriaceae</taxon>
        <taxon>Corynebacterium</taxon>
    </lineage>
</organism>
<dbReference type="PANTHER" id="PTHR33169:SF14">
    <property type="entry name" value="TRANSCRIPTIONAL REGULATOR RV3488"/>
    <property type="match status" value="1"/>
</dbReference>
<dbReference type="EMBL" id="JABAGA010000006">
    <property type="protein sequence ID" value="NMF09992.1"/>
    <property type="molecule type" value="Genomic_DNA"/>
</dbReference>
<dbReference type="InterPro" id="IPR036390">
    <property type="entry name" value="WH_DNA-bd_sf"/>
</dbReference>
<evidence type="ECO:0000313" key="2">
    <source>
        <dbReference type="EMBL" id="NMF09992.1"/>
    </source>
</evidence>
<dbReference type="InterPro" id="IPR052509">
    <property type="entry name" value="Metal_resp_DNA-bind_regulator"/>
</dbReference>
<sequence length="115" mass="12616">MSETKSFGEWLRPSLPLLLLGLLSDDPCHGYGLVEKLRAAGISARGTTVYPHLSKLQDAGYIVSHWQTPETGPARKILTITDEGKNHYQHLQAQWSDVCDILTATVTTPSTTKPS</sequence>
<proteinExistence type="predicted"/>
<dbReference type="AlphaFoldDB" id="A0A7X9XTP6"/>
<dbReference type="SUPFAM" id="SSF46785">
    <property type="entry name" value="Winged helix' DNA-binding domain"/>
    <property type="match status" value="1"/>
</dbReference>
<dbReference type="RefSeq" id="WP_168938194.1">
    <property type="nucleotide sequence ID" value="NZ_JABAGA010000006.1"/>
</dbReference>
<dbReference type="Proteomes" id="UP000589552">
    <property type="component" value="Unassembled WGS sequence"/>
</dbReference>
<name>A0A7X9XTP6_9CORY</name>
<evidence type="ECO:0000259" key="1">
    <source>
        <dbReference type="Pfam" id="PF03551"/>
    </source>
</evidence>
<dbReference type="Gene3D" id="1.10.10.10">
    <property type="entry name" value="Winged helix-like DNA-binding domain superfamily/Winged helix DNA-binding domain"/>
    <property type="match status" value="1"/>
</dbReference>
<feature type="domain" description="Transcription regulator PadR N-terminal" evidence="1">
    <location>
        <begin position="19"/>
        <end position="89"/>
    </location>
</feature>
<dbReference type="Pfam" id="PF03551">
    <property type="entry name" value="PadR"/>
    <property type="match status" value="1"/>
</dbReference>
<evidence type="ECO:0000313" key="3">
    <source>
        <dbReference type="Proteomes" id="UP000589552"/>
    </source>
</evidence>
<accession>A0A7X9XTP6</accession>
<dbReference type="PANTHER" id="PTHR33169">
    <property type="entry name" value="PADR-FAMILY TRANSCRIPTIONAL REGULATOR"/>
    <property type="match status" value="1"/>
</dbReference>
<protein>
    <submittedName>
        <fullName evidence="2">PadR family transcriptional regulator</fullName>
    </submittedName>
</protein>
<dbReference type="InterPro" id="IPR005149">
    <property type="entry name" value="Tscrpt_reg_PadR_N"/>
</dbReference>
<gene>
    <name evidence="2" type="ORF">HF852_10390</name>
</gene>
<comment type="caution">
    <text evidence="2">The sequence shown here is derived from an EMBL/GenBank/DDBJ whole genome shotgun (WGS) entry which is preliminary data.</text>
</comment>
<dbReference type="InterPro" id="IPR036388">
    <property type="entry name" value="WH-like_DNA-bd_sf"/>
</dbReference>
<reference evidence="2 3" key="1">
    <citation type="submission" date="2020-04" db="EMBL/GenBank/DDBJ databases">
        <authorList>
            <person name="Hitch T.C.A."/>
            <person name="Wylensek D."/>
            <person name="Clavel T."/>
        </authorList>
    </citation>
    <scope>NUCLEOTIDE SEQUENCE [LARGE SCALE GENOMIC DNA]</scope>
    <source>
        <strain evidence="2 3">BL-383-APC-2I</strain>
    </source>
</reference>